<organism evidence="2 3">
    <name type="scientific">Chitinophaga nivalis</name>
    <dbReference type="NCBI Taxonomy" id="2991709"/>
    <lineage>
        <taxon>Bacteria</taxon>
        <taxon>Pseudomonadati</taxon>
        <taxon>Bacteroidota</taxon>
        <taxon>Chitinophagia</taxon>
        <taxon>Chitinophagales</taxon>
        <taxon>Chitinophagaceae</taxon>
        <taxon>Chitinophaga</taxon>
    </lineage>
</organism>
<reference evidence="2 3" key="1">
    <citation type="submission" date="2022-10" db="EMBL/GenBank/DDBJ databases">
        <title>Chitinophaga nivalis PC15 sp. nov., isolated from Pyeongchang county, South Korea.</title>
        <authorList>
            <person name="Trinh H.N."/>
        </authorList>
    </citation>
    <scope>NUCLEOTIDE SEQUENCE [LARGE SCALE GENOMIC DNA]</scope>
    <source>
        <strain evidence="2 3">PC14</strain>
    </source>
</reference>
<feature type="chain" id="PRO_5047215607" evidence="1">
    <location>
        <begin position="29"/>
        <end position="129"/>
    </location>
</feature>
<sequence length="129" mass="14768">MNRAYKSPFLLLAAGCMYLCISQYKAVANTPVSLPVKDSTCLVKTDDSYDFPENMRKKVFGLIEDKLAGGIDENGKVTWENSPEAPEYYQVVLRKNKVAFKYKGTVCQDRLIWENFEACRQEVKKLLNK</sequence>
<accession>A0ABT3IEB5</accession>
<evidence type="ECO:0000313" key="2">
    <source>
        <dbReference type="EMBL" id="MCW3482297.1"/>
    </source>
</evidence>
<proteinExistence type="predicted"/>
<keyword evidence="3" id="KW-1185">Reference proteome</keyword>
<dbReference type="RefSeq" id="WP_264726557.1">
    <property type="nucleotide sequence ID" value="NZ_JAPDNR010000001.1"/>
</dbReference>
<dbReference type="Proteomes" id="UP001207742">
    <property type="component" value="Unassembled WGS sequence"/>
</dbReference>
<evidence type="ECO:0000256" key="1">
    <source>
        <dbReference type="SAM" id="SignalP"/>
    </source>
</evidence>
<comment type="caution">
    <text evidence="2">The sequence shown here is derived from an EMBL/GenBank/DDBJ whole genome shotgun (WGS) entry which is preliminary data.</text>
</comment>
<name>A0ABT3IEB5_9BACT</name>
<feature type="signal peptide" evidence="1">
    <location>
        <begin position="1"/>
        <end position="28"/>
    </location>
</feature>
<evidence type="ECO:0000313" key="3">
    <source>
        <dbReference type="Proteomes" id="UP001207742"/>
    </source>
</evidence>
<dbReference type="EMBL" id="JAPDNS010000001">
    <property type="protein sequence ID" value="MCW3482297.1"/>
    <property type="molecule type" value="Genomic_DNA"/>
</dbReference>
<gene>
    <name evidence="2" type="ORF">OL497_00190</name>
</gene>
<protein>
    <submittedName>
        <fullName evidence="2">Uncharacterized protein</fullName>
    </submittedName>
</protein>
<keyword evidence="1" id="KW-0732">Signal</keyword>